<evidence type="ECO:0000256" key="1">
    <source>
        <dbReference type="ARBA" id="ARBA00005254"/>
    </source>
</evidence>
<organism evidence="3 4">
    <name type="scientific">Lujinxingia vulgaris</name>
    <dbReference type="NCBI Taxonomy" id="2600176"/>
    <lineage>
        <taxon>Bacteria</taxon>
        <taxon>Deltaproteobacteria</taxon>
        <taxon>Bradymonadales</taxon>
        <taxon>Lujinxingiaceae</taxon>
        <taxon>Lujinxingia</taxon>
    </lineage>
</organism>
<evidence type="ECO:0000313" key="4">
    <source>
        <dbReference type="Proteomes" id="UP000321046"/>
    </source>
</evidence>
<sequence length="265" mass="28530">MGSTNLAYDVLRREQDAQGICTLTIDRPDSMNALNGELVDALWETFYALRHDDSVRVVILTATGRAFCAGADLAERRTMSEAQVRKRIDDYHQCFNAVAEVPKPTICAINGYAFGGGLELALACDLRLVDEATKIGLTELRLGIIPGAGGTQRLTRLVGAARAKELIFTARRLSGTEAKSYGLVNDAVPGDQLLERARELAGEMLLSAPIALKQAKLAIDTGAQVDLHSGLALESAAYAVTLPTEDRLEGLAAFKEKRAPNFKGK</sequence>
<name>A0A5C6WV37_9DELT</name>
<comment type="caution">
    <text evidence="3">The sequence shown here is derived from an EMBL/GenBank/DDBJ whole genome shotgun (WGS) entry which is preliminary data.</text>
</comment>
<dbReference type="Pfam" id="PF00378">
    <property type="entry name" value="ECH_1"/>
    <property type="match status" value="1"/>
</dbReference>
<comment type="similarity">
    <text evidence="1">Belongs to the enoyl-CoA hydratase/isomerase family.</text>
</comment>
<keyword evidence="2" id="KW-0456">Lyase</keyword>
<dbReference type="EMBL" id="VOSL01000148">
    <property type="protein sequence ID" value="TXD31426.1"/>
    <property type="molecule type" value="Genomic_DNA"/>
</dbReference>
<evidence type="ECO:0000256" key="2">
    <source>
        <dbReference type="ARBA" id="ARBA00023239"/>
    </source>
</evidence>
<dbReference type="PANTHER" id="PTHR11941">
    <property type="entry name" value="ENOYL-COA HYDRATASE-RELATED"/>
    <property type="match status" value="1"/>
</dbReference>
<evidence type="ECO:0000313" key="3">
    <source>
        <dbReference type="EMBL" id="TXD31426.1"/>
    </source>
</evidence>
<dbReference type="InterPro" id="IPR014748">
    <property type="entry name" value="Enoyl-CoA_hydra_C"/>
</dbReference>
<dbReference type="Proteomes" id="UP000321046">
    <property type="component" value="Unassembled WGS sequence"/>
</dbReference>
<proteinExistence type="inferred from homology"/>
<dbReference type="GO" id="GO:0016836">
    <property type="term" value="F:hydro-lyase activity"/>
    <property type="evidence" value="ECO:0007669"/>
    <property type="project" value="UniProtKB-ARBA"/>
</dbReference>
<dbReference type="InterPro" id="IPR029045">
    <property type="entry name" value="ClpP/crotonase-like_dom_sf"/>
</dbReference>
<dbReference type="Gene3D" id="3.90.226.10">
    <property type="entry name" value="2-enoyl-CoA Hydratase, Chain A, domain 1"/>
    <property type="match status" value="1"/>
</dbReference>
<dbReference type="SUPFAM" id="SSF52096">
    <property type="entry name" value="ClpP/crotonase"/>
    <property type="match status" value="1"/>
</dbReference>
<dbReference type="RefSeq" id="WP_146977598.1">
    <property type="nucleotide sequence ID" value="NZ_VOSL01000148.1"/>
</dbReference>
<dbReference type="CDD" id="cd06558">
    <property type="entry name" value="crotonase-like"/>
    <property type="match status" value="1"/>
</dbReference>
<accession>A0A5C6WV37</accession>
<dbReference type="OrthoDB" id="5365311at2"/>
<dbReference type="InterPro" id="IPR001753">
    <property type="entry name" value="Enoyl-CoA_hydra/iso"/>
</dbReference>
<dbReference type="Gene3D" id="1.10.12.10">
    <property type="entry name" value="Lyase 2-enoyl-coa Hydratase, Chain A, domain 2"/>
    <property type="match status" value="1"/>
</dbReference>
<reference evidence="3 4" key="1">
    <citation type="submission" date="2019-08" db="EMBL/GenBank/DDBJ databases">
        <title>Bradymonadales sp. TMQ2.</title>
        <authorList>
            <person name="Liang Q."/>
        </authorList>
    </citation>
    <scope>NUCLEOTIDE SEQUENCE [LARGE SCALE GENOMIC DNA]</scope>
    <source>
        <strain evidence="3 4">TMQ2</strain>
    </source>
</reference>
<protein>
    <submittedName>
        <fullName evidence="3">Enoyl-CoA hydratase</fullName>
    </submittedName>
</protein>
<dbReference type="PANTHER" id="PTHR11941:SF171">
    <property type="entry name" value="SD19268P"/>
    <property type="match status" value="1"/>
</dbReference>
<dbReference type="GO" id="GO:0006635">
    <property type="term" value="P:fatty acid beta-oxidation"/>
    <property type="evidence" value="ECO:0007669"/>
    <property type="project" value="TreeGrafter"/>
</dbReference>
<dbReference type="AlphaFoldDB" id="A0A5C6WV37"/>
<dbReference type="FunFam" id="1.10.12.10:FF:000001">
    <property type="entry name" value="Probable enoyl-CoA hydratase, mitochondrial"/>
    <property type="match status" value="1"/>
</dbReference>
<gene>
    <name evidence="3" type="ORF">FRC96_21450</name>
</gene>
<dbReference type="FunFam" id="3.90.226.10:FF:000009">
    <property type="entry name" value="Carnitinyl-CoA dehydratase"/>
    <property type="match status" value="1"/>
</dbReference>